<dbReference type="Gene3D" id="1.25.40.10">
    <property type="entry name" value="Tetratricopeptide repeat domain"/>
    <property type="match status" value="1"/>
</dbReference>
<organism evidence="1 2">
    <name type="scientific">Candidatus Amulumruptor caecigallinarius</name>
    <dbReference type="NCBI Taxonomy" id="2109911"/>
    <lineage>
        <taxon>Bacteria</taxon>
        <taxon>Pseudomonadati</taxon>
        <taxon>Bacteroidota</taxon>
        <taxon>Bacteroidia</taxon>
        <taxon>Bacteroidales</taxon>
        <taxon>Muribaculaceae</taxon>
        <taxon>Candidatus Amulumruptor</taxon>
    </lineage>
</organism>
<dbReference type="InterPro" id="IPR049886">
    <property type="entry name" value="CFI_box_CTERM_dom"/>
</dbReference>
<evidence type="ECO:0000313" key="2">
    <source>
        <dbReference type="Proteomes" id="UP000711407"/>
    </source>
</evidence>
<dbReference type="InterPro" id="IPR019734">
    <property type="entry name" value="TPR_rpt"/>
</dbReference>
<accession>A0A4Q0UAI6</accession>
<dbReference type="PROSITE" id="PS50005">
    <property type="entry name" value="TPR"/>
    <property type="match status" value="1"/>
</dbReference>
<proteinExistence type="predicted"/>
<dbReference type="InterPro" id="IPR011990">
    <property type="entry name" value="TPR-like_helical_dom_sf"/>
</dbReference>
<dbReference type="EMBL" id="DYXT01000020">
    <property type="protein sequence ID" value="HJE38849.1"/>
    <property type="molecule type" value="Genomic_DNA"/>
</dbReference>
<comment type="caution">
    <text evidence="1">The sequence shown here is derived from an EMBL/GenBank/DDBJ whole genome shotgun (WGS) entry which is preliminary data.</text>
</comment>
<protein>
    <submittedName>
        <fullName evidence="1">Uncharacterized protein</fullName>
    </submittedName>
</protein>
<name>A0A4Q0UAI6_9BACT</name>
<sequence>MKALTCEMCGSTEIVRKDGLYVCQACGTKYSIEDAKKMMTEGSVKIDGPVKIDESDSLYNLKTLAQRAAEAKDWDKAYQYYEKVLLMEPNDWDAYHSTQFYRAFLINQQNLFAELSSRLFVFKNAIPTLNKMLKEKFEGQDVAQKAVSVWDPVFKNCEALWNDNVGKLSSCVSFTTDQAKQQRNEMTMKTIMANCVAIVDFMFVLVQDIHKQYGTSIQSWYVTQAKIAADFASRTKDCPQQTLDAINKFIKNIEPQYAPKQKAGCYVATAVYGSYDCPEVWTLRRFRDYTLAETWYGRAFIRTYYTVSPMLVKWFGKSRWFKAFCLAPLDKLVSRLQEDGVESSPYQDRQW</sequence>
<dbReference type="NCBIfam" id="NF041770">
    <property type="entry name" value="CFI_box_CTERM"/>
    <property type="match status" value="1"/>
</dbReference>
<dbReference type="AlphaFoldDB" id="A0A4Q0UAI6"/>
<reference evidence="1" key="1">
    <citation type="journal article" date="2021" name="PeerJ">
        <title>Extensive microbial diversity within the chicken gut microbiome revealed by metagenomics and culture.</title>
        <authorList>
            <person name="Gilroy R."/>
            <person name="Ravi A."/>
            <person name="Getino M."/>
            <person name="Pursley I."/>
            <person name="Horton D.L."/>
            <person name="Alikhan N.F."/>
            <person name="Baker D."/>
            <person name="Gharbi K."/>
            <person name="Hall N."/>
            <person name="Watson M."/>
            <person name="Adriaenssens E.M."/>
            <person name="Foster-Nyarko E."/>
            <person name="Jarju S."/>
            <person name="Secka A."/>
            <person name="Antonio M."/>
            <person name="Oren A."/>
            <person name="Chaudhuri R.R."/>
            <person name="La Ragione R."/>
            <person name="Hildebrand F."/>
            <person name="Pallen M.J."/>
        </authorList>
    </citation>
    <scope>NUCLEOTIDE SEQUENCE</scope>
    <source>
        <strain evidence="1">4100</strain>
    </source>
</reference>
<gene>
    <name evidence="1" type="ORF">K8V47_03680</name>
</gene>
<reference evidence="1" key="2">
    <citation type="submission" date="2021-09" db="EMBL/GenBank/DDBJ databases">
        <authorList>
            <person name="Gilroy R."/>
        </authorList>
    </citation>
    <scope>NUCLEOTIDE SEQUENCE</scope>
    <source>
        <strain evidence="1">4100</strain>
    </source>
</reference>
<evidence type="ECO:0000313" key="1">
    <source>
        <dbReference type="EMBL" id="HJE38849.1"/>
    </source>
</evidence>
<dbReference type="Proteomes" id="UP000711407">
    <property type="component" value="Unassembled WGS sequence"/>
</dbReference>